<name>A0AAJ1TT68_9HYPH</name>
<reference evidence="1" key="1">
    <citation type="submission" date="2023-07" db="EMBL/GenBank/DDBJ databases">
        <title>Genomic Encyclopedia of Type Strains, Phase IV (KMG-IV): sequencing the most valuable type-strain genomes for metagenomic binning, comparative biology and taxonomic classification.</title>
        <authorList>
            <person name="Goeker M."/>
        </authorList>
    </citation>
    <scope>NUCLEOTIDE SEQUENCE</scope>
    <source>
        <strain evidence="1">DSM 19569</strain>
    </source>
</reference>
<protein>
    <submittedName>
        <fullName evidence="1">Uncharacterized protein</fullName>
    </submittedName>
</protein>
<organism evidence="1 2">
    <name type="scientific">Methylobacterium brachiatum</name>
    <dbReference type="NCBI Taxonomy" id="269660"/>
    <lineage>
        <taxon>Bacteria</taxon>
        <taxon>Pseudomonadati</taxon>
        <taxon>Pseudomonadota</taxon>
        <taxon>Alphaproteobacteria</taxon>
        <taxon>Hyphomicrobiales</taxon>
        <taxon>Methylobacteriaceae</taxon>
        <taxon>Methylobacterium</taxon>
    </lineage>
</organism>
<comment type="caution">
    <text evidence="1">The sequence shown here is derived from an EMBL/GenBank/DDBJ whole genome shotgun (WGS) entry which is preliminary data.</text>
</comment>
<accession>A0AAJ1TT68</accession>
<dbReference type="AlphaFoldDB" id="A0AAJ1TT68"/>
<dbReference type="Proteomes" id="UP001223420">
    <property type="component" value="Unassembled WGS sequence"/>
</dbReference>
<dbReference type="EMBL" id="JAUSWL010000017">
    <property type="protein sequence ID" value="MDQ0546727.1"/>
    <property type="molecule type" value="Genomic_DNA"/>
</dbReference>
<proteinExistence type="predicted"/>
<gene>
    <name evidence="1" type="ORF">QO001_005679</name>
</gene>
<sequence length="64" mass="6809">MPDVRLQAVEGEDDPILPGQLPAQVNRVAELGGQQLVVAVEQVDHAALGNPDTAPAQDRVDLRD</sequence>
<evidence type="ECO:0000313" key="2">
    <source>
        <dbReference type="Proteomes" id="UP001223420"/>
    </source>
</evidence>
<evidence type="ECO:0000313" key="1">
    <source>
        <dbReference type="EMBL" id="MDQ0546727.1"/>
    </source>
</evidence>